<dbReference type="InterPro" id="IPR011993">
    <property type="entry name" value="PH-like_dom_sf"/>
</dbReference>
<evidence type="ECO:0000256" key="1">
    <source>
        <dbReference type="ARBA" id="ARBA00029462"/>
    </source>
</evidence>
<proteinExistence type="inferred from homology"/>
<dbReference type="GO" id="GO:0005737">
    <property type="term" value="C:cytoplasm"/>
    <property type="evidence" value="ECO:0007669"/>
    <property type="project" value="TreeGrafter"/>
</dbReference>
<feature type="compositionally biased region" description="Low complexity" evidence="2">
    <location>
        <begin position="561"/>
        <end position="582"/>
    </location>
</feature>
<feature type="region of interest" description="Disordered" evidence="2">
    <location>
        <begin position="637"/>
        <end position="662"/>
    </location>
</feature>
<dbReference type="GO" id="GO:0007165">
    <property type="term" value="P:signal transduction"/>
    <property type="evidence" value="ECO:0007669"/>
    <property type="project" value="TreeGrafter"/>
</dbReference>
<feature type="domain" description="PH" evidence="3">
    <location>
        <begin position="8"/>
        <end position="124"/>
    </location>
</feature>
<feature type="region of interest" description="Disordered" evidence="2">
    <location>
        <begin position="595"/>
        <end position="619"/>
    </location>
</feature>
<reference evidence="4" key="1">
    <citation type="submission" date="2025-08" db="UniProtKB">
        <authorList>
            <consortium name="Ensembl"/>
        </authorList>
    </citation>
    <scope>IDENTIFICATION</scope>
</reference>
<dbReference type="InterPro" id="IPR001849">
    <property type="entry name" value="PH_domain"/>
</dbReference>
<feature type="compositionally biased region" description="Low complexity" evidence="2">
    <location>
        <begin position="297"/>
        <end position="311"/>
    </location>
</feature>
<dbReference type="PANTHER" id="PTHR45960:SF2">
    <property type="entry name" value="PROTEIN DAUGHTER OF SEVENLESS"/>
    <property type="match status" value="1"/>
</dbReference>
<dbReference type="AlphaFoldDB" id="A0A8C4QAL8"/>
<dbReference type="Proteomes" id="UP000694388">
    <property type="component" value="Unplaced"/>
</dbReference>
<organism evidence="4 5">
    <name type="scientific">Eptatretus burgeri</name>
    <name type="common">Inshore hagfish</name>
    <dbReference type="NCBI Taxonomy" id="7764"/>
    <lineage>
        <taxon>Eukaryota</taxon>
        <taxon>Metazoa</taxon>
        <taxon>Chordata</taxon>
        <taxon>Craniata</taxon>
        <taxon>Vertebrata</taxon>
        <taxon>Cyclostomata</taxon>
        <taxon>Myxini</taxon>
        <taxon>Myxiniformes</taxon>
        <taxon>Myxinidae</taxon>
        <taxon>Eptatretinae</taxon>
        <taxon>Eptatretus</taxon>
    </lineage>
</organism>
<dbReference type="Gene3D" id="2.30.29.30">
    <property type="entry name" value="Pleckstrin-homology domain (PH domain)/Phosphotyrosine-binding domain (PTB)"/>
    <property type="match status" value="1"/>
</dbReference>
<feature type="region of interest" description="Disordered" evidence="2">
    <location>
        <begin position="281"/>
        <end position="311"/>
    </location>
</feature>
<accession>A0A8C4QAL8</accession>
<dbReference type="GeneTree" id="ENSGT00940000156801"/>
<feature type="region of interest" description="Disordered" evidence="2">
    <location>
        <begin position="532"/>
        <end position="582"/>
    </location>
</feature>
<feature type="compositionally biased region" description="Polar residues" evidence="2">
    <location>
        <begin position="191"/>
        <end position="203"/>
    </location>
</feature>
<keyword evidence="5" id="KW-1185">Reference proteome</keyword>
<feature type="region of interest" description="Disordered" evidence="2">
    <location>
        <begin position="399"/>
        <end position="430"/>
    </location>
</feature>
<dbReference type="GO" id="GO:0035591">
    <property type="term" value="F:signaling adaptor activity"/>
    <property type="evidence" value="ECO:0007669"/>
    <property type="project" value="TreeGrafter"/>
</dbReference>
<dbReference type="SUPFAM" id="SSF50729">
    <property type="entry name" value="PH domain-like"/>
    <property type="match status" value="1"/>
</dbReference>
<dbReference type="SMART" id="SM00233">
    <property type="entry name" value="PH"/>
    <property type="match status" value="1"/>
</dbReference>
<protein>
    <submittedName>
        <fullName evidence="4">GRB2-associated binding protein 1</fullName>
    </submittedName>
</protein>
<dbReference type="PANTHER" id="PTHR45960">
    <property type="entry name" value="GRB2-ASSOCIATED-BINDING PROTEIN"/>
    <property type="match status" value="1"/>
</dbReference>
<dbReference type="Ensembl" id="ENSEBUT00000012776.1">
    <property type="protein sequence ID" value="ENSEBUP00000012200.1"/>
    <property type="gene ID" value="ENSEBUG00000007786.1"/>
</dbReference>
<evidence type="ECO:0000313" key="5">
    <source>
        <dbReference type="Proteomes" id="UP000694388"/>
    </source>
</evidence>
<evidence type="ECO:0000259" key="3">
    <source>
        <dbReference type="PROSITE" id="PS50003"/>
    </source>
</evidence>
<comment type="similarity">
    <text evidence="1">Belongs to the GAB family.</text>
</comment>
<dbReference type="PROSITE" id="PS50003">
    <property type="entry name" value="PH_DOMAIN"/>
    <property type="match status" value="1"/>
</dbReference>
<feature type="compositionally biased region" description="Low complexity" evidence="2">
    <location>
        <begin position="138"/>
        <end position="171"/>
    </location>
</feature>
<dbReference type="Pfam" id="PF00169">
    <property type="entry name" value="PH"/>
    <property type="match status" value="1"/>
</dbReference>
<evidence type="ECO:0000313" key="4">
    <source>
        <dbReference type="Ensembl" id="ENSEBUP00000012200.1"/>
    </source>
</evidence>
<feature type="compositionally biased region" description="Pro residues" evidence="2">
    <location>
        <begin position="643"/>
        <end position="652"/>
    </location>
</feature>
<feature type="region of interest" description="Disordered" evidence="2">
    <location>
        <begin position="138"/>
        <end position="229"/>
    </location>
</feature>
<sequence length="728" mass="79230">MSVRPGGEIVRQGWLRKSPPEKKMRRFAWKRRWFVLRCGRLTGDRDTLAYYKSERISARPLRSIDLALCERVDAGLHGARIHIASGCSNMHIFALHTVSRVFYLVETSSEEMAAWVLALCQVCGFVAQPEPATLNLTPLTSTSNTTTSTTTTTTTTTFSSNVTPTNTSTRTHAFPNHNGHPEIPSKALGSIPSSYDFPTTGSVQREKLSGCPEEKASTTGSDHSAEIEPSDRLPEYVFLTECLSPSATESNNSFSSFGSRPASFSDPMPCCIEQLSFAGSAKPESSLKRRTPPEPIAIPASPISPSPLLASTPPSIEPPVVTLPSGVSVLACQVSQPRRASGGGLYYYPRPGAVPAVTMPPSPNSLHEQRAARPFTSYMMYDIPPAPGARFRIQRAFSLNSSPETPPPSSIDQTLSIQPTPPPRPQRSHTWLNSGTEVTLSYMRPAVHRPVVPQRLLPQGNLSYKTWDGRPDNHLRSLSLAECGAYSVPPLRSAPPVYSTGTVAGLRRERALSEQGPGQTYDIPRPMQFSCSVDSMTDKTNSEESCASDEEEASEGYVPMSGSCLSHSVSQSSPSDSLASPGLCSSGLLSSPGPDSAFLLSDGSPPTVHNDDGSYLPMKPGQVQEQLRSDASAETFCDLSSPPSVPFEPPPINRELKPDRKGQHFYSSSNKIHFPTFISKFYHVIVVLSSQSRLSPFLSPSPLTKFQEFFLHLLPSLSRIFIHPQPER</sequence>
<evidence type="ECO:0000256" key="2">
    <source>
        <dbReference type="SAM" id="MobiDB-lite"/>
    </source>
</evidence>
<dbReference type="InterPro" id="IPR046355">
    <property type="entry name" value="Gab1-4-like"/>
</dbReference>
<reference evidence="4" key="2">
    <citation type="submission" date="2025-09" db="UniProtKB">
        <authorList>
            <consortium name="Ensembl"/>
        </authorList>
    </citation>
    <scope>IDENTIFICATION</scope>
</reference>
<name>A0A8C4QAL8_EPTBU</name>
<feature type="compositionally biased region" description="Basic and acidic residues" evidence="2">
    <location>
        <begin position="204"/>
        <end position="216"/>
    </location>
</feature>